<dbReference type="PANTHER" id="PTHR13710">
    <property type="entry name" value="DNA HELICASE RECQ FAMILY MEMBER"/>
    <property type="match status" value="1"/>
</dbReference>
<dbReference type="InterPro" id="IPR027417">
    <property type="entry name" value="P-loop_NTPase"/>
</dbReference>
<dbReference type="NCBIfam" id="TIGR00614">
    <property type="entry name" value="recQ_fam"/>
    <property type="match status" value="1"/>
</dbReference>
<dbReference type="Pfam" id="PF16124">
    <property type="entry name" value="RecQ_Zn_bind"/>
    <property type="match status" value="1"/>
</dbReference>
<evidence type="ECO:0000256" key="10">
    <source>
        <dbReference type="ARBA" id="ARBA00023125"/>
    </source>
</evidence>
<keyword evidence="4" id="KW-0479">Metal-binding</keyword>
<dbReference type="OrthoDB" id="10261556at2759"/>
<dbReference type="STRING" id="225164.V3ZV94"/>
<dbReference type="Gene3D" id="3.40.50.300">
    <property type="entry name" value="P-loop containing nucleotide triphosphate hydrolases"/>
    <property type="match status" value="2"/>
</dbReference>
<evidence type="ECO:0000313" key="19">
    <source>
        <dbReference type="Proteomes" id="UP000030746"/>
    </source>
</evidence>
<evidence type="ECO:0000256" key="13">
    <source>
        <dbReference type="ARBA" id="ARBA00034617"/>
    </source>
</evidence>
<dbReference type="GO" id="GO:0005524">
    <property type="term" value="F:ATP binding"/>
    <property type="evidence" value="ECO:0007669"/>
    <property type="project" value="UniProtKB-KW"/>
</dbReference>
<dbReference type="InterPro" id="IPR036388">
    <property type="entry name" value="WH-like_DNA-bd_sf"/>
</dbReference>
<comment type="function">
    <text evidence="14">DNA helicase that may play a role in the repair of DNA that is damaged by ultraviolet light or other mutagens. Exhibits a magnesium-dependent ATP-dependent DNA-helicase activity that unwinds single- and double-stranded DNA in a 3'-5' direction.</text>
</comment>
<evidence type="ECO:0000256" key="12">
    <source>
        <dbReference type="ARBA" id="ARBA00023242"/>
    </source>
</evidence>
<dbReference type="InterPro" id="IPR002464">
    <property type="entry name" value="DNA/RNA_helicase_DEAH_CS"/>
</dbReference>
<evidence type="ECO:0000256" key="1">
    <source>
        <dbReference type="ARBA" id="ARBA00001947"/>
    </source>
</evidence>
<reference evidence="18 19" key="1">
    <citation type="journal article" date="2013" name="Nature">
        <title>Insights into bilaterian evolution from three spiralian genomes.</title>
        <authorList>
            <person name="Simakov O."/>
            <person name="Marletaz F."/>
            <person name="Cho S.J."/>
            <person name="Edsinger-Gonzales E."/>
            <person name="Havlak P."/>
            <person name="Hellsten U."/>
            <person name="Kuo D.H."/>
            <person name="Larsson T."/>
            <person name="Lv J."/>
            <person name="Arendt D."/>
            <person name="Savage R."/>
            <person name="Osoegawa K."/>
            <person name="de Jong P."/>
            <person name="Grimwood J."/>
            <person name="Chapman J.A."/>
            <person name="Shapiro H."/>
            <person name="Aerts A."/>
            <person name="Otillar R.P."/>
            <person name="Terry A.Y."/>
            <person name="Boore J.L."/>
            <person name="Grigoriev I.V."/>
            <person name="Lindberg D.R."/>
            <person name="Seaver E.C."/>
            <person name="Weisblat D.A."/>
            <person name="Putnam N.H."/>
            <person name="Rokhsar D.S."/>
        </authorList>
    </citation>
    <scope>NUCLEOTIDE SEQUENCE [LARGE SCALE GENOMIC DNA]</scope>
</reference>
<dbReference type="InterPro" id="IPR032284">
    <property type="entry name" value="RecQ_Zn-bd"/>
</dbReference>
<comment type="cofactor">
    <cofactor evidence="1">
        <name>Zn(2+)</name>
        <dbReference type="ChEBI" id="CHEBI:29105"/>
    </cofactor>
</comment>
<evidence type="ECO:0000256" key="15">
    <source>
        <dbReference type="RuleBase" id="RU364117"/>
    </source>
</evidence>
<comment type="subcellular location">
    <subcellularLocation>
        <location evidence="2 15">Nucleus</location>
    </subcellularLocation>
</comment>
<keyword evidence="12 15" id="KW-0539">Nucleus</keyword>
<evidence type="ECO:0000256" key="2">
    <source>
        <dbReference type="ARBA" id="ARBA00004123"/>
    </source>
</evidence>
<keyword evidence="6 15" id="KW-0378">Hydrolase</keyword>
<comment type="catalytic activity">
    <reaction evidence="15">
        <text>ATP + H2O = ADP + phosphate + H(+)</text>
        <dbReference type="Rhea" id="RHEA:13065"/>
        <dbReference type="ChEBI" id="CHEBI:15377"/>
        <dbReference type="ChEBI" id="CHEBI:15378"/>
        <dbReference type="ChEBI" id="CHEBI:30616"/>
        <dbReference type="ChEBI" id="CHEBI:43474"/>
        <dbReference type="ChEBI" id="CHEBI:456216"/>
    </reaction>
</comment>
<keyword evidence="7 15" id="KW-0347">Helicase</keyword>
<dbReference type="Pfam" id="PF00271">
    <property type="entry name" value="Helicase_C"/>
    <property type="match status" value="1"/>
</dbReference>
<feature type="domain" description="Helicase C-terminal" evidence="17">
    <location>
        <begin position="237"/>
        <end position="389"/>
    </location>
</feature>
<dbReference type="CDD" id="cd18794">
    <property type="entry name" value="SF2_C_RecQ"/>
    <property type="match status" value="1"/>
</dbReference>
<evidence type="ECO:0000256" key="4">
    <source>
        <dbReference type="ARBA" id="ARBA00022723"/>
    </source>
</evidence>
<dbReference type="FunFam" id="3.40.50.300:FF:000596">
    <property type="entry name" value="ATP-dependent DNA helicase"/>
    <property type="match status" value="1"/>
</dbReference>
<keyword evidence="9 15" id="KW-0067">ATP-binding</keyword>
<evidence type="ECO:0000259" key="16">
    <source>
        <dbReference type="PROSITE" id="PS51192"/>
    </source>
</evidence>
<evidence type="ECO:0000256" key="8">
    <source>
        <dbReference type="ARBA" id="ARBA00022833"/>
    </source>
</evidence>
<evidence type="ECO:0000256" key="5">
    <source>
        <dbReference type="ARBA" id="ARBA00022741"/>
    </source>
</evidence>
<dbReference type="GO" id="GO:0005737">
    <property type="term" value="C:cytoplasm"/>
    <property type="evidence" value="ECO:0007669"/>
    <property type="project" value="TreeGrafter"/>
</dbReference>
<dbReference type="InterPro" id="IPR004589">
    <property type="entry name" value="DNA_helicase_ATP-dep_RecQ"/>
</dbReference>
<dbReference type="InterPro" id="IPR014001">
    <property type="entry name" value="Helicase_ATP-bd"/>
</dbReference>
<evidence type="ECO:0000256" key="3">
    <source>
        <dbReference type="ARBA" id="ARBA00005446"/>
    </source>
</evidence>
<evidence type="ECO:0000256" key="11">
    <source>
        <dbReference type="ARBA" id="ARBA00023235"/>
    </source>
</evidence>
<dbReference type="PROSITE" id="PS51194">
    <property type="entry name" value="HELICASE_CTER"/>
    <property type="match status" value="1"/>
</dbReference>
<keyword evidence="10" id="KW-0238">DNA-binding</keyword>
<feature type="domain" description="Helicase ATP-binding" evidence="16">
    <location>
        <begin position="37"/>
        <end position="212"/>
    </location>
</feature>
<dbReference type="GO" id="GO:0000724">
    <property type="term" value="P:double-strand break repair via homologous recombination"/>
    <property type="evidence" value="ECO:0007669"/>
    <property type="project" value="TreeGrafter"/>
</dbReference>
<dbReference type="OMA" id="CYEIPAY"/>
<dbReference type="GO" id="GO:0043138">
    <property type="term" value="F:3'-5' DNA helicase activity"/>
    <property type="evidence" value="ECO:0007669"/>
    <property type="project" value="UniProtKB-EC"/>
</dbReference>
<accession>V3ZV94</accession>
<dbReference type="GO" id="GO:0005634">
    <property type="term" value="C:nucleus"/>
    <property type="evidence" value="ECO:0007669"/>
    <property type="project" value="UniProtKB-SubCell"/>
</dbReference>
<keyword evidence="11" id="KW-0413">Isomerase</keyword>
<evidence type="ECO:0000256" key="9">
    <source>
        <dbReference type="ARBA" id="ARBA00022840"/>
    </source>
</evidence>
<dbReference type="GeneID" id="20238425"/>
<keyword evidence="8" id="KW-0862">Zinc</keyword>
<dbReference type="EC" id="5.6.2.4" evidence="15"/>
<sequence>MEAHIQLKDFPWSSEVNTTLKDVFKLDKLRPMQLQTINVTMSGIDCILLMASAGGKSLCFQLPAVLSEGITVVVSPLLSLMEDQLTALKNLNINSATFNSYTKSADAKKILTSMTDPNSTLKLLYVTPEKLLKSQGFLKELEKMYEMGRFSRLVIDEVHCCSQWGHDFRPGFRYLGIIKKQFPTVPILGLTATATLKVLDDVKNILNIPHCQLLRTSFNRPNLYYEVKLKPPTKLQTMKEITKLIKNKYNNQCGIVYCFTKKDSVNVTVDLQKAGIATGCYNANLTAVERSRVYNLWTQGQIQVVVATIAFGMGIDKPDVRFVIHHSISKSIENLYQESGRAGRDGKASDCILYYRLSDLLRIGQMVEDEHLGVGNLHDILNYCLTNDRCRRSVFAEYFGEDWNLNDCHEMCDYCRPSEEYNTVPIDVTLHCYNFLLLVYDTMVLKLQITSLQLIDAWFGRGNHAHLAKDIHPKGLTLVEAERIIGYMILKGYLRLKYHDYDKVLFSCFLPGKKAKEILDVNSIVLNMRVKGEEKQTNITKQNSIKNGQTLQNTRAKLVEAFNTKNSQRKREQREKIS</sequence>
<keyword evidence="19" id="KW-1185">Reference proteome</keyword>
<evidence type="ECO:0000313" key="18">
    <source>
        <dbReference type="EMBL" id="ESO95408.1"/>
    </source>
</evidence>
<keyword evidence="5 15" id="KW-0547">Nucleotide-binding</keyword>
<gene>
    <name evidence="18" type="ORF">LOTGIDRAFT_160547</name>
</gene>
<dbReference type="InterPro" id="IPR001650">
    <property type="entry name" value="Helicase_C-like"/>
</dbReference>
<dbReference type="SMART" id="SM00487">
    <property type="entry name" value="DEXDc"/>
    <property type="match status" value="1"/>
</dbReference>
<comment type="similarity">
    <text evidence="3 15">Belongs to the helicase family. RecQ subfamily.</text>
</comment>
<organism evidence="18 19">
    <name type="scientific">Lottia gigantea</name>
    <name type="common">Giant owl limpet</name>
    <dbReference type="NCBI Taxonomy" id="225164"/>
    <lineage>
        <taxon>Eukaryota</taxon>
        <taxon>Metazoa</taxon>
        <taxon>Spiralia</taxon>
        <taxon>Lophotrochozoa</taxon>
        <taxon>Mollusca</taxon>
        <taxon>Gastropoda</taxon>
        <taxon>Patellogastropoda</taxon>
        <taxon>Lottioidea</taxon>
        <taxon>Lottiidae</taxon>
        <taxon>Lottia</taxon>
    </lineage>
</organism>
<dbReference type="SMART" id="SM00490">
    <property type="entry name" value="HELICc"/>
    <property type="match status" value="1"/>
</dbReference>
<name>V3ZV94_LOTGI</name>
<dbReference type="Gene3D" id="1.10.10.10">
    <property type="entry name" value="Winged helix-like DNA-binding domain superfamily/Winged helix DNA-binding domain"/>
    <property type="match status" value="1"/>
</dbReference>
<dbReference type="SUPFAM" id="SSF52540">
    <property type="entry name" value="P-loop containing nucleoside triphosphate hydrolases"/>
    <property type="match status" value="1"/>
</dbReference>
<dbReference type="GO" id="GO:0003677">
    <property type="term" value="F:DNA binding"/>
    <property type="evidence" value="ECO:0007669"/>
    <property type="project" value="UniProtKB-KW"/>
</dbReference>
<proteinExistence type="inferred from homology"/>
<dbReference type="RefSeq" id="XP_009053917.1">
    <property type="nucleotide sequence ID" value="XM_009055669.1"/>
</dbReference>
<dbReference type="PANTHER" id="PTHR13710:SF105">
    <property type="entry name" value="ATP-DEPENDENT DNA HELICASE Q1"/>
    <property type="match status" value="1"/>
</dbReference>
<evidence type="ECO:0000256" key="6">
    <source>
        <dbReference type="ARBA" id="ARBA00022801"/>
    </source>
</evidence>
<dbReference type="FunFam" id="3.40.50.300:FF:001544">
    <property type="entry name" value="ATP-dependent DNA helicase"/>
    <property type="match status" value="1"/>
</dbReference>
<comment type="catalytic activity">
    <reaction evidence="13 15">
        <text>Couples ATP hydrolysis with the unwinding of duplex DNA by translocating in the 3'-5' direction.</text>
        <dbReference type="EC" id="5.6.2.4"/>
    </reaction>
</comment>
<dbReference type="EMBL" id="KB201656">
    <property type="protein sequence ID" value="ESO95408.1"/>
    <property type="molecule type" value="Genomic_DNA"/>
</dbReference>
<dbReference type="GO" id="GO:0005694">
    <property type="term" value="C:chromosome"/>
    <property type="evidence" value="ECO:0007669"/>
    <property type="project" value="TreeGrafter"/>
</dbReference>
<evidence type="ECO:0000256" key="14">
    <source>
        <dbReference type="ARBA" id="ARBA00037616"/>
    </source>
</evidence>
<dbReference type="GO" id="GO:0009378">
    <property type="term" value="F:four-way junction helicase activity"/>
    <property type="evidence" value="ECO:0007669"/>
    <property type="project" value="TreeGrafter"/>
</dbReference>
<evidence type="ECO:0000259" key="17">
    <source>
        <dbReference type="PROSITE" id="PS51194"/>
    </source>
</evidence>
<dbReference type="PROSITE" id="PS51192">
    <property type="entry name" value="HELICASE_ATP_BIND_1"/>
    <property type="match status" value="1"/>
</dbReference>
<dbReference type="PROSITE" id="PS00690">
    <property type="entry name" value="DEAH_ATP_HELICASE"/>
    <property type="match status" value="1"/>
</dbReference>
<dbReference type="Proteomes" id="UP000030746">
    <property type="component" value="Unassembled WGS sequence"/>
</dbReference>
<dbReference type="GO" id="GO:0016887">
    <property type="term" value="F:ATP hydrolysis activity"/>
    <property type="evidence" value="ECO:0007669"/>
    <property type="project" value="RHEA"/>
</dbReference>
<dbReference type="KEGG" id="lgi:LOTGIDRAFT_160547"/>
<dbReference type="InterPro" id="IPR011545">
    <property type="entry name" value="DEAD/DEAH_box_helicase_dom"/>
</dbReference>
<dbReference type="Pfam" id="PF00270">
    <property type="entry name" value="DEAD"/>
    <property type="match status" value="1"/>
</dbReference>
<dbReference type="CTD" id="20238425"/>
<evidence type="ECO:0000256" key="7">
    <source>
        <dbReference type="ARBA" id="ARBA00022806"/>
    </source>
</evidence>
<dbReference type="AlphaFoldDB" id="V3ZV94"/>
<dbReference type="HOGENOM" id="CLU_001103_12_5_1"/>
<dbReference type="GO" id="GO:0046872">
    <property type="term" value="F:metal ion binding"/>
    <property type="evidence" value="ECO:0007669"/>
    <property type="project" value="UniProtKB-KW"/>
</dbReference>
<protein>
    <recommendedName>
        <fullName evidence="15">ATP-dependent DNA helicase</fullName>
        <ecNumber evidence="15">5.6.2.4</ecNumber>
    </recommendedName>
</protein>